<dbReference type="KEGG" id="mbe:MBM_08585"/>
<proteinExistence type="predicted"/>
<dbReference type="Gene3D" id="3.30.710.10">
    <property type="entry name" value="Potassium Channel Kv1.1, Chain A"/>
    <property type="match status" value="1"/>
</dbReference>
<organism evidence="2 3">
    <name type="scientific">Marssonina brunnea f. sp. multigermtubi (strain MB_m1)</name>
    <name type="common">Marssonina leaf spot fungus</name>
    <dbReference type="NCBI Taxonomy" id="1072389"/>
    <lineage>
        <taxon>Eukaryota</taxon>
        <taxon>Fungi</taxon>
        <taxon>Dikarya</taxon>
        <taxon>Ascomycota</taxon>
        <taxon>Pezizomycotina</taxon>
        <taxon>Leotiomycetes</taxon>
        <taxon>Helotiales</taxon>
        <taxon>Drepanopezizaceae</taxon>
        <taxon>Drepanopeziza</taxon>
    </lineage>
</organism>
<dbReference type="SMART" id="SM00225">
    <property type="entry name" value="BTB"/>
    <property type="match status" value="1"/>
</dbReference>
<dbReference type="InterPro" id="IPR011333">
    <property type="entry name" value="SKP1/BTB/POZ_sf"/>
</dbReference>
<dbReference type="GeneID" id="18764520"/>
<dbReference type="Proteomes" id="UP000006753">
    <property type="component" value="Unassembled WGS sequence"/>
</dbReference>
<dbReference type="InParanoid" id="K1WLP4"/>
<dbReference type="eggNOG" id="ENOG502STH4">
    <property type="taxonomic scope" value="Eukaryota"/>
</dbReference>
<dbReference type="EMBL" id="JH921451">
    <property type="protein sequence ID" value="EKD13142.1"/>
    <property type="molecule type" value="Genomic_DNA"/>
</dbReference>
<dbReference type="PANTHER" id="PTHR47843:SF2">
    <property type="entry name" value="BTB DOMAIN-CONTAINING PROTEIN"/>
    <property type="match status" value="1"/>
</dbReference>
<accession>K1WLP4</accession>
<sequence length="225" mass="25341">MSAPPVSPGGELTLQRPKTIVSFCDPESIVTFLIGPIDKPARFLIHKEVVCKSSKVFAAALSNCNFIEGQTQTYRLDDTTARAFRMLMQWMYAHELILLETGREQIVKQNLALVETWILADKFDLPALQNYIIEAIYSQLSGPSFHLPIYTSRLVYGQTASGSPLRKLMVSLAVGYMEAGLLYEVREFLPYDFLLDITASFIEGRGSRRTERIPSSTFYVKVEDA</sequence>
<keyword evidence="3" id="KW-1185">Reference proteome</keyword>
<evidence type="ECO:0000313" key="3">
    <source>
        <dbReference type="Proteomes" id="UP000006753"/>
    </source>
</evidence>
<dbReference type="PANTHER" id="PTHR47843">
    <property type="entry name" value="BTB DOMAIN-CONTAINING PROTEIN-RELATED"/>
    <property type="match status" value="1"/>
</dbReference>
<dbReference type="Pfam" id="PF00651">
    <property type="entry name" value="BTB"/>
    <property type="match status" value="1"/>
</dbReference>
<gene>
    <name evidence="2" type="ORF">MBM_08585</name>
</gene>
<dbReference type="AlphaFoldDB" id="K1WLP4"/>
<name>K1WLP4_MARBU</name>
<evidence type="ECO:0000313" key="2">
    <source>
        <dbReference type="EMBL" id="EKD13142.1"/>
    </source>
</evidence>
<dbReference type="STRING" id="1072389.K1WLP4"/>
<dbReference type="CDD" id="cd18186">
    <property type="entry name" value="BTB_POZ_ZBTB_KLHL-like"/>
    <property type="match status" value="1"/>
</dbReference>
<dbReference type="HOGENOM" id="CLU_068279_5_0_1"/>
<reference evidence="2 3" key="1">
    <citation type="journal article" date="2012" name="BMC Genomics">
        <title>Sequencing the genome of Marssonina brunnea reveals fungus-poplar co-evolution.</title>
        <authorList>
            <person name="Zhu S."/>
            <person name="Cao Y.-Z."/>
            <person name="Jiang C."/>
            <person name="Tan B.-Y."/>
            <person name="Wang Z."/>
            <person name="Feng S."/>
            <person name="Zhang L."/>
            <person name="Su X.-H."/>
            <person name="Brejova B."/>
            <person name="Vinar T."/>
            <person name="Xu M."/>
            <person name="Wang M.-X."/>
            <person name="Zhang S.-G."/>
            <person name="Huang M.-R."/>
            <person name="Wu R."/>
            <person name="Zhou Y."/>
        </authorList>
    </citation>
    <scope>NUCLEOTIDE SEQUENCE [LARGE SCALE GENOMIC DNA]</scope>
    <source>
        <strain evidence="2 3">MB_m1</strain>
    </source>
</reference>
<dbReference type="InterPro" id="IPR000210">
    <property type="entry name" value="BTB/POZ_dom"/>
</dbReference>
<feature type="domain" description="BTB" evidence="1">
    <location>
        <begin position="28"/>
        <end position="100"/>
    </location>
</feature>
<evidence type="ECO:0000259" key="1">
    <source>
        <dbReference type="PROSITE" id="PS50097"/>
    </source>
</evidence>
<protein>
    <recommendedName>
        <fullName evidence="1">BTB domain-containing protein</fullName>
    </recommendedName>
</protein>
<dbReference type="RefSeq" id="XP_007296474.1">
    <property type="nucleotide sequence ID" value="XM_007296412.1"/>
</dbReference>
<dbReference type="SUPFAM" id="SSF54695">
    <property type="entry name" value="POZ domain"/>
    <property type="match status" value="1"/>
</dbReference>
<dbReference type="OrthoDB" id="194443at2759"/>
<dbReference type="PROSITE" id="PS50097">
    <property type="entry name" value="BTB"/>
    <property type="match status" value="1"/>
</dbReference>